<feature type="domain" description="VOC" evidence="1">
    <location>
        <begin position="22"/>
        <end position="135"/>
    </location>
</feature>
<evidence type="ECO:0000313" key="3">
    <source>
        <dbReference type="Proteomes" id="UP001225072"/>
    </source>
</evidence>
<organism evidence="2 3">
    <name type="scientific">Chryseobacterium camelliae</name>
    <dbReference type="NCBI Taxonomy" id="1265445"/>
    <lineage>
        <taxon>Bacteria</taxon>
        <taxon>Pseudomonadati</taxon>
        <taxon>Bacteroidota</taxon>
        <taxon>Flavobacteriia</taxon>
        <taxon>Flavobacteriales</taxon>
        <taxon>Weeksellaceae</taxon>
        <taxon>Chryseobacterium group</taxon>
        <taxon>Chryseobacterium</taxon>
    </lineage>
</organism>
<dbReference type="InterPro" id="IPR004360">
    <property type="entry name" value="Glyas_Fos-R_dOase_dom"/>
</dbReference>
<accession>A0ABU0TKE0</accession>
<evidence type="ECO:0000313" key="2">
    <source>
        <dbReference type="EMBL" id="MDQ1096755.1"/>
    </source>
</evidence>
<dbReference type="SUPFAM" id="SSF54593">
    <property type="entry name" value="Glyoxalase/Bleomycin resistance protein/Dihydroxybiphenyl dioxygenase"/>
    <property type="match status" value="1"/>
</dbReference>
<keyword evidence="3" id="KW-1185">Reference proteome</keyword>
<protein>
    <submittedName>
        <fullName evidence="2">Catechol 2,3-dioxygenase-like lactoylglutathione lyase family enzyme</fullName>
    </submittedName>
</protein>
<dbReference type="InterPro" id="IPR029068">
    <property type="entry name" value="Glyas_Bleomycin-R_OHBP_Dase"/>
</dbReference>
<dbReference type="InterPro" id="IPR037523">
    <property type="entry name" value="VOC_core"/>
</dbReference>
<dbReference type="PROSITE" id="PS51819">
    <property type="entry name" value="VOC"/>
    <property type="match status" value="1"/>
</dbReference>
<dbReference type="Gene3D" id="3.10.180.10">
    <property type="entry name" value="2,3-Dihydroxybiphenyl 1,2-Dioxygenase, domain 1"/>
    <property type="match status" value="1"/>
</dbReference>
<sequence>MKVIHYIREGNTLIIRTMNPIQVKRIVANIKIADTAAAEVFYGEILGLKVLMDHGWITTYGNNEKTDVQVSFATEGGSGTEVPDLSVEVNDVDAVYYRMKESGFSVEYGPVDEPWKVRRFYVRDPFGKLINILQHKN</sequence>
<proteinExistence type="predicted"/>
<name>A0ABU0TKE0_9FLAO</name>
<reference evidence="2 3" key="1">
    <citation type="submission" date="2023-07" db="EMBL/GenBank/DDBJ databases">
        <title>Functional and genomic diversity of the sorghum phyllosphere microbiome.</title>
        <authorList>
            <person name="Shade A."/>
        </authorList>
    </citation>
    <scope>NUCLEOTIDE SEQUENCE [LARGE SCALE GENOMIC DNA]</scope>
    <source>
        <strain evidence="2 3">SORGH_AS_1064</strain>
    </source>
</reference>
<dbReference type="Proteomes" id="UP001225072">
    <property type="component" value="Unassembled WGS sequence"/>
</dbReference>
<evidence type="ECO:0000259" key="1">
    <source>
        <dbReference type="PROSITE" id="PS51819"/>
    </source>
</evidence>
<dbReference type="Pfam" id="PF00903">
    <property type="entry name" value="Glyoxalase"/>
    <property type="match status" value="1"/>
</dbReference>
<dbReference type="EMBL" id="JAUTAL010000001">
    <property type="protein sequence ID" value="MDQ1096755.1"/>
    <property type="molecule type" value="Genomic_DNA"/>
</dbReference>
<gene>
    <name evidence="2" type="ORF">QE404_001902</name>
</gene>
<comment type="caution">
    <text evidence="2">The sequence shown here is derived from an EMBL/GenBank/DDBJ whole genome shotgun (WGS) entry which is preliminary data.</text>
</comment>